<protein>
    <submittedName>
        <fullName evidence="3">Molybdopterin-guanine dinucleotide biosynthesis protein A-like protein</fullName>
    </submittedName>
</protein>
<keyword evidence="1" id="KW-0460">Magnesium</keyword>
<organism evidence="3 4">
    <name type="scientific">Oceaniovalibus guishaninsula JLT2003</name>
    <dbReference type="NCBI Taxonomy" id="1231392"/>
    <lineage>
        <taxon>Bacteria</taxon>
        <taxon>Pseudomonadati</taxon>
        <taxon>Pseudomonadota</taxon>
        <taxon>Alphaproteobacteria</taxon>
        <taxon>Rhodobacterales</taxon>
        <taxon>Roseobacteraceae</taxon>
        <taxon>Oceaniovalibus</taxon>
    </lineage>
</organism>
<dbReference type="AlphaFoldDB" id="K2I863"/>
<dbReference type="OrthoDB" id="9779263at2"/>
<dbReference type="GO" id="GO:0016779">
    <property type="term" value="F:nucleotidyltransferase activity"/>
    <property type="evidence" value="ECO:0007669"/>
    <property type="project" value="UniProtKB-ARBA"/>
</dbReference>
<dbReference type="STRING" id="1231392.OCGS_0693"/>
<evidence type="ECO:0000313" key="3">
    <source>
        <dbReference type="EMBL" id="EKE45215.1"/>
    </source>
</evidence>
<evidence type="ECO:0000256" key="1">
    <source>
        <dbReference type="ARBA" id="ARBA00022842"/>
    </source>
</evidence>
<reference evidence="3 4" key="1">
    <citation type="journal article" date="2012" name="J. Bacteriol.">
        <title>Draft Genome Sequence of Oceaniovalibus guishaninsula JLT2003T.</title>
        <authorList>
            <person name="Tang K."/>
            <person name="Liu K."/>
            <person name="Jiao N."/>
        </authorList>
    </citation>
    <scope>NUCLEOTIDE SEQUENCE [LARGE SCALE GENOMIC DNA]</scope>
    <source>
        <strain evidence="3 4">JLT2003</strain>
    </source>
</reference>
<name>K2I863_9RHOB</name>
<dbReference type="InterPro" id="IPR025877">
    <property type="entry name" value="MobA-like_NTP_Trfase"/>
</dbReference>
<dbReference type="PANTHER" id="PTHR43777">
    <property type="entry name" value="MOLYBDENUM COFACTOR CYTIDYLYLTRANSFERASE"/>
    <property type="match status" value="1"/>
</dbReference>
<evidence type="ECO:0000259" key="2">
    <source>
        <dbReference type="Pfam" id="PF12804"/>
    </source>
</evidence>
<gene>
    <name evidence="3" type="ORF">OCGS_0693</name>
</gene>
<keyword evidence="4" id="KW-1185">Reference proteome</keyword>
<sequence length="198" mass="20307">MTAPLVALLAAGASSRMGGRDKLLETVGGVPLLRVLADRIAAAGLAGIATLPPDAPPRRAALRGSAIRCIGVDASEGMAASLRAAVAAAQAFPALMVLPADMPEIAADDLRALADAWMAGPPDAAMRAATCDGRPGQPVVLPRRLYPAIAALRGDTGARGLLRNERVGLLPLADARAVLDLDTPEDWAAWRRRSGIAS</sequence>
<dbReference type="PANTHER" id="PTHR43777:SF1">
    <property type="entry name" value="MOLYBDENUM COFACTOR CYTIDYLYLTRANSFERASE"/>
    <property type="match status" value="1"/>
</dbReference>
<dbReference type="RefSeq" id="WP_007425846.1">
    <property type="nucleotide sequence ID" value="NZ_AMGO01000010.1"/>
</dbReference>
<dbReference type="Gene3D" id="3.90.550.10">
    <property type="entry name" value="Spore Coat Polysaccharide Biosynthesis Protein SpsA, Chain A"/>
    <property type="match status" value="1"/>
</dbReference>
<dbReference type="Pfam" id="PF12804">
    <property type="entry name" value="NTP_transf_3"/>
    <property type="match status" value="1"/>
</dbReference>
<accession>K2I863</accession>
<dbReference type="InterPro" id="IPR029044">
    <property type="entry name" value="Nucleotide-diphossugar_trans"/>
</dbReference>
<comment type="caution">
    <text evidence="3">The sequence shown here is derived from an EMBL/GenBank/DDBJ whole genome shotgun (WGS) entry which is preliminary data.</text>
</comment>
<dbReference type="Proteomes" id="UP000006765">
    <property type="component" value="Unassembled WGS sequence"/>
</dbReference>
<proteinExistence type="predicted"/>
<evidence type="ECO:0000313" key="4">
    <source>
        <dbReference type="Proteomes" id="UP000006765"/>
    </source>
</evidence>
<dbReference type="SUPFAM" id="SSF53448">
    <property type="entry name" value="Nucleotide-diphospho-sugar transferases"/>
    <property type="match status" value="1"/>
</dbReference>
<feature type="domain" description="MobA-like NTP transferase" evidence="2">
    <location>
        <begin position="7"/>
        <end position="164"/>
    </location>
</feature>
<dbReference type="eggNOG" id="COG2068">
    <property type="taxonomic scope" value="Bacteria"/>
</dbReference>
<dbReference type="EMBL" id="AMGO01000010">
    <property type="protein sequence ID" value="EKE45215.1"/>
    <property type="molecule type" value="Genomic_DNA"/>
</dbReference>